<proteinExistence type="predicted"/>
<evidence type="ECO:0000256" key="1">
    <source>
        <dbReference type="ARBA" id="ARBA00000085"/>
    </source>
</evidence>
<reference evidence="21 22" key="1">
    <citation type="submission" date="2018-06" db="EMBL/GenBank/DDBJ databases">
        <title>Genomic Encyclopedia of Type Strains, Phase IV (KMG-IV): sequencing the most valuable type-strain genomes for metagenomic binning, comparative biology and taxonomic classification.</title>
        <authorList>
            <person name="Goeker M."/>
        </authorList>
    </citation>
    <scope>NUCLEOTIDE SEQUENCE [LARGE SCALE GENOMIC DNA]</scope>
    <source>
        <strain evidence="21 22">DSM 24032</strain>
    </source>
</reference>
<dbReference type="NCBIfam" id="TIGR02966">
    <property type="entry name" value="phoR_proteo"/>
    <property type="match status" value="1"/>
</dbReference>
<dbReference type="InterPro" id="IPR021766">
    <property type="entry name" value="PhoR_N"/>
</dbReference>
<dbReference type="Gene3D" id="3.30.565.10">
    <property type="entry name" value="Histidine kinase-like ATPase, C-terminal domain"/>
    <property type="match status" value="1"/>
</dbReference>
<dbReference type="SMART" id="SM00091">
    <property type="entry name" value="PAS"/>
    <property type="match status" value="1"/>
</dbReference>
<dbReference type="EC" id="2.7.13.3" evidence="3"/>
<organism evidence="21 22">
    <name type="scientific">Arenicella xantha</name>
    <dbReference type="NCBI Taxonomy" id="644221"/>
    <lineage>
        <taxon>Bacteria</taxon>
        <taxon>Pseudomonadati</taxon>
        <taxon>Pseudomonadota</taxon>
        <taxon>Gammaproteobacteria</taxon>
        <taxon>Arenicellales</taxon>
        <taxon>Arenicellaceae</taxon>
        <taxon>Arenicella</taxon>
    </lineage>
</organism>
<keyword evidence="7" id="KW-0597">Phosphoprotein</keyword>
<dbReference type="GO" id="GO:0005886">
    <property type="term" value="C:plasma membrane"/>
    <property type="evidence" value="ECO:0007669"/>
    <property type="project" value="UniProtKB-SubCell"/>
</dbReference>
<gene>
    <name evidence="21" type="ORF">DFR28_102317</name>
</gene>
<dbReference type="GO" id="GO:0000155">
    <property type="term" value="F:phosphorelay sensor kinase activity"/>
    <property type="evidence" value="ECO:0007669"/>
    <property type="project" value="InterPro"/>
</dbReference>
<evidence type="ECO:0000256" key="15">
    <source>
        <dbReference type="ARBA" id="ARBA00023012"/>
    </source>
</evidence>
<keyword evidence="6" id="KW-1003">Cell membrane</keyword>
<protein>
    <recommendedName>
        <fullName evidence="4">Phosphate regulon sensor protein PhoR</fullName>
        <ecNumber evidence="3">2.7.13.3</ecNumber>
    </recommendedName>
</protein>
<dbReference type="CDD" id="cd00130">
    <property type="entry name" value="PAS"/>
    <property type="match status" value="1"/>
</dbReference>
<evidence type="ECO:0000256" key="2">
    <source>
        <dbReference type="ARBA" id="ARBA00004236"/>
    </source>
</evidence>
<evidence type="ECO:0000256" key="18">
    <source>
        <dbReference type="SAM" id="Phobius"/>
    </source>
</evidence>
<dbReference type="Gene3D" id="1.10.287.130">
    <property type="match status" value="1"/>
</dbReference>
<keyword evidence="9" id="KW-0808">Transferase</keyword>
<keyword evidence="11" id="KW-0547">Nucleotide-binding</keyword>
<name>A0A395JJN7_9GAMM</name>
<dbReference type="FunCoup" id="A0A395JJN7">
    <property type="interactions" value="597"/>
</dbReference>
<dbReference type="InterPro" id="IPR004358">
    <property type="entry name" value="Sig_transdc_His_kin-like_C"/>
</dbReference>
<feature type="domain" description="Histidine kinase" evidence="19">
    <location>
        <begin position="207"/>
        <end position="423"/>
    </location>
</feature>
<dbReference type="RefSeq" id="WP_113953713.1">
    <property type="nucleotide sequence ID" value="NZ_QNRT01000002.1"/>
</dbReference>
<dbReference type="InterPro" id="IPR036890">
    <property type="entry name" value="HATPase_C_sf"/>
</dbReference>
<evidence type="ECO:0000256" key="12">
    <source>
        <dbReference type="ARBA" id="ARBA00022777"/>
    </source>
</evidence>
<keyword evidence="13" id="KW-0067">ATP-binding</keyword>
<keyword evidence="14 18" id="KW-1133">Transmembrane helix</keyword>
<dbReference type="SUPFAM" id="SSF55874">
    <property type="entry name" value="ATPase domain of HSP90 chaperone/DNA topoisomerase II/histidine kinase"/>
    <property type="match status" value="1"/>
</dbReference>
<feature type="domain" description="PAS" evidence="20">
    <location>
        <begin position="90"/>
        <end position="127"/>
    </location>
</feature>
<dbReference type="PROSITE" id="PS50112">
    <property type="entry name" value="PAS"/>
    <property type="match status" value="1"/>
</dbReference>
<comment type="catalytic activity">
    <reaction evidence="1">
        <text>ATP + protein L-histidine = ADP + protein N-phospho-L-histidine.</text>
        <dbReference type="EC" id="2.7.13.3"/>
    </reaction>
</comment>
<keyword evidence="10 18" id="KW-0812">Transmembrane</keyword>
<keyword evidence="15" id="KW-0902">Two-component regulatory system</keyword>
<sequence>MKQDIIKFVSLLATAGLVGWTLNIPILGMLIVAIGIIGWQIQRLNMLQKWVENPGGNPMPEMSGQFYQLHRQLSRKDTQNAKRKRRLNEFVSQFRRAISALPDAIVLVDNDGKIEWANTNSDRILGIRWPADANVRFVNLIRYPEVDQLLLAQNPPSVGVEVTASTDRQITINIKCVRYTNKLRMIIARDVSRLITVNKIHTDFVANVSHELKTPLTVLRGYLEILQNSQELPQKFHKPIAQMNIQGARMQSIVSDLLYLAKLEDHPEELPMQALDITHLINTIIEAVQPLLTDKHHQLELDIDHSLKMRGVQTELHSAFTNLITNAIHYTPSGGIIQIQWQATASHAVFSVKDNGIGIAPQHLDRLTQRFYRVDNDRARDSGGTGLGLAIVKHVMQRHNGQLEIDSNEDNGSEFRCVFPIYQAVGFNAEGKPSKAPTPQSVG</sequence>
<dbReference type="PRINTS" id="PR00344">
    <property type="entry name" value="BCTRLSENSOR"/>
</dbReference>
<dbReference type="InterPro" id="IPR035965">
    <property type="entry name" value="PAS-like_dom_sf"/>
</dbReference>
<dbReference type="PANTHER" id="PTHR45453:SF1">
    <property type="entry name" value="PHOSPHATE REGULON SENSOR PROTEIN PHOR"/>
    <property type="match status" value="1"/>
</dbReference>
<dbReference type="InterPro" id="IPR000014">
    <property type="entry name" value="PAS"/>
</dbReference>
<evidence type="ECO:0000256" key="17">
    <source>
        <dbReference type="ARBA" id="ARBA00025207"/>
    </source>
</evidence>
<dbReference type="SMART" id="SM00387">
    <property type="entry name" value="HATPase_c"/>
    <property type="match status" value="1"/>
</dbReference>
<dbReference type="Pfam" id="PF11808">
    <property type="entry name" value="PhoR"/>
    <property type="match status" value="1"/>
</dbReference>
<evidence type="ECO:0000256" key="13">
    <source>
        <dbReference type="ARBA" id="ARBA00022840"/>
    </source>
</evidence>
<keyword evidence="8" id="KW-0592">Phosphate transport</keyword>
<dbReference type="SUPFAM" id="SSF47384">
    <property type="entry name" value="Homodimeric domain of signal transducing histidine kinase"/>
    <property type="match status" value="1"/>
</dbReference>
<comment type="subcellular location">
    <subcellularLocation>
        <location evidence="2">Cell membrane</location>
    </subcellularLocation>
</comment>
<dbReference type="CDD" id="cd00082">
    <property type="entry name" value="HisKA"/>
    <property type="match status" value="1"/>
</dbReference>
<dbReference type="GO" id="GO:0016036">
    <property type="term" value="P:cellular response to phosphate starvation"/>
    <property type="evidence" value="ECO:0007669"/>
    <property type="project" value="TreeGrafter"/>
</dbReference>
<dbReference type="InterPro" id="IPR036097">
    <property type="entry name" value="HisK_dim/P_sf"/>
</dbReference>
<dbReference type="Pfam" id="PF00512">
    <property type="entry name" value="HisKA"/>
    <property type="match status" value="1"/>
</dbReference>
<dbReference type="PANTHER" id="PTHR45453">
    <property type="entry name" value="PHOSPHATE REGULON SENSOR PROTEIN PHOR"/>
    <property type="match status" value="1"/>
</dbReference>
<evidence type="ECO:0000256" key="6">
    <source>
        <dbReference type="ARBA" id="ARBA00022475"/>
    </source>
</evidence>
<dbReference type="FunFam" id="1.10.287.130:FF:000001">
    <property type="entry name" value="Two-component sensor histidine kinase"/>
    <property type="match status" value="1"/>
</dbReference>
<dbReference type="FunFam" id="3.30.565.10:FF:000032">
    <property type="entry name" value="Phosphate regulon sensor histidine kinase PhoR"/>
    <property type="match status" value="1"/>
</dbReference>
<dbReference type="OrthoDB" id="9813151at2"/>
<dbReference type="InterPro" id="IPR005467">
    <property type="entry name" value="His_kinase_dom"/>
</dbReference>
<evidence type="ECO:0000313" key="22">
    <source>
        <dbReference type="Proteomes" id="UP000253083"/>
    </source>
</evidence>
<evidence type="ECO:0000313" key="21">
    <source>
        <dbReference type="EMBL" id="RBP50901.1"/>
    </source>
</evidence>
<evidence type="ECO:0000256" key="5">
    <source>
        <dbReference type="ARBA" id="ARBA00022448"/>
    </source>
</evidence>
<evidence type="ECO:0000256" key="4">
    <source>
        <dbReference type="ARBA" id="ARBA00019665"/>
    </source>
</evidence>
<evidence type="ECO:0000256" key="16">
    <source>
        <dbReference type="ARBA" id="ARBA00023136"/>
    </source>
</evidence>
<comment type="caution">
    <text evidence="21">The sequence shown here is derived from an EMBL/GenBank/DDBJ whole genome shotgun (WGS) entry which is preliminary data.</text>
</comment>
<dbReference type="PROSITE" id="PS50109">
    <property type="entry name" value="HIS_KIN"/>
    <property type="match status" value="1"/>
</dbReference>
<dbReference type="AlphaFoldDB" id="A0A395JJN7"/>
<comment type="function">
    <text evidence="17">Member of the two-component regulatory system PhoR/PhoB involved in the phosphate regulon genes expression. PhoR may function as a membrane-associated protein kinase that phosphorylates PhoB in response to environmental signals.</text>
</comment>
<evidence type="ECO:0000256" key="7">
    <source>
        <dbReference type="ARBA" id="ARBA00022553"/>
    </source>
</evidence>
<evidence type="ECO:0000259" key="20">
    <source>
        <dbReference type="PROSITE" id="PS50112"/>
    </source>
</evidence>
<evidence type="ECO:0000256" key="10">
    <source>
        <dbReference type="ARBA" id="ARBA00022692"/>
    </source>
</evidence>
<accession>A0A395JJN7</accession>
<evidence type="ECO:0000259" key="19">
    <source>
        <dbReference type="PROSITE" id="PS50109"/>
    </source>
</evidence>
<keyword evidence="16 18" id="KW-0472">Membrane</keyword>
<dbReference type="Pfam" id="PF02518">
    <property type="entry name" value="HATPase_c"/>
    <property type="match status" value="1"/>
</dbReference>
<dbReference type="InterPro" id="IPR014310">
    <property type="entry name" value="Sig_transdc_His_kinase_PhoR"/>
</dbReference>
<dbReference type="InterPro" id="IPR050351">
    <property type="entry name" value="BphY/WalK/GraS-like"/>
</dbReference>
<dbReference type="Proteomes" id="UP000253083">
    <property type="component" value="Unassembled WGS sequence"/>
</dbReference>
<dbReference type="InterPro" id="IPR003661">
    <property type="entry name" value="HisK_dim/P_dom"/>
</dbReference>
<dbReference type="GO" id="GO:0006817">
    <property type="term" value="P:phosphate ion transport"/>
    <property type="evidence" value="ECO:0007669"/>
    <property type="project" value="UniProtKB-KW"/>
</dbReference>
<dbReference type="SMART" id="SM00388">
    <property type="entry name" value="HisKA"/>
    <property type="match status" value="1"/>
</dbReference>
<dbReference type="GO" id="GO:0004721">
    <property type="term" value="F:phosphoprotein phosphatase activity"/>
    <property type="evidence" value="ECO:0007669"/>
    <property type="project" value="InterPro"/>
</dbReference>
<dbReference type="InterPro" id="IPR003594">
    <property type="entry name" value="HATPase_dom"/>
</dbReference>
<dbReference type="InParanoid" id="A0A395JJN7"/>
<dbReference type="EMBL" id="QNRT01000002">
    <property type="protein sequence ID" value="RBP50901.1"/>
    <property type="molecule type" value="Genomic_DNA"/>
</dbReference>
<keyword evidence="22" id="KW-1185">Reference proteome</keyword>
<keyword evidence="12 21" id="KW-0418">Kinase</keyword>
<evidence type="ECO:0000256" key="14">
    <source>
        <dbReference type="ARBA" id="ARBA00022989"/>
    </source>
</evidence>
<evidence type="ECO:0000256" key="3">
    <source>
        <dbReference type="ARBA" id="ARBA00012438"/>
    </source>
</evidence>
<dbReference type="SUPFAM" id="SSF55785">
    <property type="entry name" value="PYP-like sensor domain (PAS domain)"/>
    <property type="match status" value="1"/>
</dbReference>
<keyword evidence="5" id="KW-0813">Transport</keyword>
<dbReference type="GO" id="GO:0005524">
    <property type="term" value="F:ATP binding"/>
    <property type="evidence" value="ECO:0007669"/>
    <property type="project" value="UniProtKB-KW"/>
</dbReference>
<feature type="transmembrane region" description="Helical" evidence="18">
    <location>
        <begin position="12"/>
        <end position="39"/>
    </location>
</feature>
<evidence type="ECO:0000256" key="11">
    <source>
        <dbReference type="ARBA" id="ARBA00022741"/>
    </source>
</evidence>
<evidence type="ECO:0000256" key="8">
    <source>
        <dbReference type="ARBA" id="ARBA00022592"/>
    </source>
</evidence>
<evidence type="ECO:0000256" key="9">
    <source>
        <dbReference type="ARBA" id="ARBA00022679"/>
    </source>
</evidence>
<dbReference type="Gene3D" id="3.30.450.20">
    <property type="entry name" value="PAS domain"/>
    <property type="match status" value="1"/>
</dbReference>